<dbReference type="PANTHER" id="PTHR35869:SF1">
    <property type="entry name" value="OUTER-MEMBRANE LIPOPROTEIN CARRIER PROTEIN"/>
    <property type="match status" value="1"/>
</dbReference>
<evidence type="ECO:0000256" key="9">
    <source>
        <dbReference type="ARBA" id="ARBA00023186"/>
    </source>
</evidence>
<comment type="subcellular location">
    <subcellularLocation>
        <location evidence="1 10">Periplasm</location>
    </subcellularLocation>
</comment>
<dbReference type="PANTHER" id="PTHR35869">
    <property type="entry name" value="OUTER-MEMBRANE LIPOPROTEIN CARRIER PROTEIN"/>
    <property type="match status" value="1"/>
</dbReference>
<reference evidence="12" key="1">
    <citation type="journal article" date="2019" name="Int. J. Syst. Evol. Microbiol.">
        <title>The Global Catalogue of Microorganisms (GCM) 10K type strain sequencing project: providing services to taxonomists for standard genome sequencing and annotation.</title>
        <authorList>
            <consortium name="The Broad Institute Genomics Platform"/>
            <consortium name="The Broad Institute Genome Sequencing Center for Infectious Disease"/>
            <person name="Wu L."/>
            <person name="Ma J."/>
        </authorList>
    </citation>
    <scope>NUCLEOTIDE SEQUENCE [LARGE SCALE GENOMIC DNA]</scope>
    <source>
        <strain evidence="12">NBRC 104970</strain>
    </source>
</reference>
<comment type="function">
    <text evidence="10">Participates in the translocation of lipoproteins from the inner membrane to the outer membrane. Only forms a complex with a lipoprotein if the residue after the N-terminal Cys is not an aspartate (The Asp acts as a targeting signal to indicate that the lipoprotein should stay in the inner membrane).</text>
</comment>
<evidence type="ECO:0000256" key="1">
    <source>
        <dbReference type="ARBA" id="ARBA00004418"/>
    </source>
</evidence>
<organism evidence="11 12">
    <name type="scientific">Chitiniphilus shinanonensis</name>
    <dbReference type="NCBI Taxonomy" id="553088"/>
    <lineage>
        <taxon>Bacteria</taxon>
        <taxon>Pseudomonadati</taxon>
        <taxon>Pseudomonadota</taxon>
        <taxon>Betaproteobacteria</taxon>
        <taxon>Neisseriales</taxon>
        <taxon>Chitinibacteraceae</taxon>
        <taxon>Chitiniphilus</taxon>
    </lineage>
</organism>
<sequence length="205" mass="22570" precursor="true">MKTLLATLALPLALLAAPLAHADTLDALKSALSGTTSLQGRFTQTVSQHKGKPQQSAGDFAIQRPGKFRWAYATPYEQLIVGDGSEVWLYDPDLRQATVKSMGNALESSPAALLAGDNALEKNYLIKPLASKNGVDWFEAKPRQEDAGFSNIRLGLKNGQVVEMELVDRFEQLTRIRFDGVKRNARLDASLFRFTPPKDVDVVRE</sequence>
<keyword evidence="5 10" id="KW-0813">Transport</keyword>
<comment type="caution">
    <text evidence="11">The sequence shown here is derived from an EMBL/GenBank/DDBJ whole genome shotgun (WGS) entry which is preliminary data.</text>
</comment>
<dbReference type="CDD" id="cd16325">
    <property type="entry name" value="LolA"/>
    <property type="match status" value="1"/>
</dbReference>
<dbReference type="NCBIfam" id="TIGR00547">
    <property type="entry name" value="lolA"/>
    <property type="match status" value="1"/>
</dbReference>
<dbReference type="RefSeq" id="WP_040430715.1">
    <property type="nucleotide sequence ID" value="NZ_BSOZ01000016.1"/>
</dbReference>
<protein>
    <recommendedName>
        <fullName evidence="4 10">Outer-membrane lipoprotein carrier protein</fullName>
    </recommendedName>
</protein>
<evidence type="ECO:0000256" key="7">
    <source>
        <dbReference type="ARBA" id="ARBA00022764"/>
    </source>
</evidence>
<evidence type="ECO:0000256" key="5">
    <source>
        <dbReference type="ARBA" id="ARBA00022448"/>
    </source>
</evidence>
<evidence type="ECO:0000256" key="6">
    <source>
        <dbReference type="ARBA" id="ARBA00022729"/>
    </source>
</evidence>
<dbReference type="InterPro" id="IPR004564">
    <property type="entry name" value="OM_lipoprot_carrier_LolA-like"/>
</dbReference>
<dbReference type="Proteomes" id="UP001156836">
    <property type="component" value="Unassembled WGS sequence"/>
</dbReference>
<dbReference type="InterPro" id="IPR018323">
    <property type="entry name" value="OM_lipoprot_carrier_LolA_Pbac"/>
</dbReference>
<name>A0ABQ6BS42_9NEIS</name>
<feature type="signal peptide" evidence="10">
    <location>
        <begin position="1"/>
        <end position="22"/>
    </location>
</feature>
<dbReference type="Pfam" id="PF03548">
    <property type="entry name" value="LolA"/>
    <property type="match status" value="1"/>
</dbReference>
<evidence type="ECO:0000313" key="11">
    <source>
        <dbReference type="EMBL" id="GLS04309.1"/>
    </source>
</evidence>
<dbReference type="Gene3D" id="2.50.20.10">
    <property type="entry name" value="Lipoprotein localisation LolA/LolB/LppX"/>
    <property type="match status" value="1"/>
</dbReference>
<evidence type="ECO:0000256" key="2">
    <source>
        <dbReference type="ARBA" id="ARBA00007615"/>
    </source>
</evidence>
<feature type="chain" id="PRO_5044919793" description="Outer-membrane lipoprotein carrier protein" evidence="10">
    <location>
        <begin position="23"/>
        <end position="205"/>
    </location>
</feature>
<proteinExistence type="inferred from homology"/>
<dbReference type="EMBL" id="BSOZ01000016">
    <property type="protein sequence ID" value="GLS04309.1"/>
    <property type="molecule type" value="Genomic_DNA"/>
</dbReference>
<evidence type="ECO:0000256" key="8">
    <source>
        <dbReference type="ARBA" id="ARBA00022927"/>
    </source>
</evidence>
<keyword evidence="9 10" id="KW-0143">Chaperone</keyword>
<dbReference type="HAMAP" id="MF_00240">
    <property type="entry name" value="LolA"/>
    <property type="match status" value="1"/>
</dbReference>
<comment type="similarity">
    <text evidence="2 10">Belongs to the LolA family.</text>
</comment>
<keyword evidence="6 10" id="KW-0732">Signal</keyword>
<keyword evidence="7 10" id="KW-0574">Periplasm</keyword>
<keyword evidence="11" id="KW-0449">Lipoprotein</keyword>
<dbReference type="InterPro" id="IPR029046">
    <property type="entry name" value="LolA/LolB/LppX"/>
</dbReference>
<evidence type="ECO:0000313" key="12">
    <source>
        <dbReference type="Proteomes" id="UP001156836"/>
    </source>
</evidence>
<evidence type="ECO:0000256" key="4">
    <source>
        <dbReference type="ARBA" id="ARBA00014035"/>
    </source>
</evidence>
<dbReference type="SUPFAM" id="SSF89392">
    <property type="entry name" value="Prokaryotic lipoproteins and lipoprotein localization factors"/>
    <property type="match status" value="1"/>
</dbReference>
<accession>A0ABQ6BS42</accession>
<comment type="subunit">
    <text evidence="3 10">Monomer.</text>
</comment>
<keyword evidence="8 10" id="KW-0653">Protein transport</keyword>
<evidence type="ECO:0000256" key="10">
    <source>
        <dbReference type="HAMAP-Rule" id="MF_00240"/>
    </source>
</evidence>
<evidence type="ECO:0000256" key="3">
    <source>
        <dbReference type="ARBA" id="ARBA00011245"/>
    </source>
</evidence>
<gene>
    <name evidence="10 11" type="primary">lolA</name>
    <name evidence="11" type="ORF">GCM10007860_14560</name>
</gene>
<keyword evidence="12" id="KW-1185">Reference proteome</keyword>